<dbReference type="InterPro" id="IPR013210">
    <property type="entry name" value="LRR_N_plant-typ"/>
</dbReference>
<evidence type="ECO:0000256" key="1">
    <source>
        <dbReference type="ARBA" id="ARBA00004196"/>
    </source>
</evidence>
<comment type="similarity">
    <text evidence="7">Belongs to the polygalacturonase-inhibiting protein family.</text>
</comment>
<dbReference type="PANTHER" id="PTHR48059:SF2">
    <property type="entry name" value="LEUCINE-RICH REPEAT-CONTAINING N-TERMINAL PLANT-TYPE DOMAIN-CONTAINING PROTEIN"/>
    <property type="match status" value="1"/>
</dbReference>
<evidence type="ECO:0000313" key="10">
    <source>
        <dbReference type="EMBL" id="WVZ95654.1"/>
    </source>
</evidence>
<evidence type="ECO:0000256" key="4">
    <source>
        <dbReference type="ARBA" id="ARBA00022729"/>
    </source>
</evidence>
<accession>A0AAQ3UNN7</accession>
<feature type="domain" description="Leucine-rich repeat-containing N-terminal plant-type" evidence="9">
    <location>
        <begin position="38"/>
        <end position="53"/>
    </location>
</feature>
<dbReference type="FunFam" id="3.80.10.10:FF:000400">
    <property type="entry name" value="Nuclear pore complex protein NUP107"/>
    <property type="match status" value="1"/>
</dbReference>
<dbReference type="Pfam" id="PF13855">
    <property type="entry name" value="LRR_8"/>
    <property type="match status" value="1"/>
</dbReference>
<evidence type="ECO:0000256" key="5">
    <source>
        <dbReference type="ARBA" id="ARBA00022737"/>
    </source>
</evidence>
<evidence type="ECO:0000259" key="9">
    <source>
        <dbReference type="Pfam" id="PF08263"/>
    </source>
</evidence>
<feature type="domain" description="Leucine-rich repeat-containing N-terminal plant-type" evidence="9">
    <location>
        <begin position="68"/>
        <end position="94"/>
    </location>
</feature>
<evidence type="ECO:0000256" key="7">
    <source>
        <dbReference type="ARBA" id="ARBA00038043"/>
    </source>
</evidence>
<keyword evidence="11" id="KW-1185">Reference proteome</keyword>
<evidence type="ECO:0000256" key="2">
    <source>
        <dbReference type="ARBA" id="ARBA00004370"/>
    </source>
</evidence>
<proteinExistence type="inferred from homology"/>
<protein>
    <recommendedName>
        <fullName evidence="9">Leucine-rich repeat-containing N-terminal plant-type domain-containing protein</fullName>
    </recommendedName>
</protein>
<keyword evidence="3" id="KW-0433">Leucine-rich repeat</keyword>
<keyword evidence="4 8" id="KW-0732">Signal</keyword>
<dbReference type="InterPro" id="IPR032675">
    <property type="entry name" value="LRR_dom_sf"/>
</dbReference>
<dbReference type="InterPro" id="IPR051848">
    <property type="entry name" value="PGIP"/>
</dbReference>
<dbReference type="PANTHER" id="PTHR48059">
    <property type="entry name" value="POLYGALACTURONASE INHIBITOR 1"/>
    <property type="match status" value="1"/>
</dbReference>
<dbReference type="Pfam" id="PF08263">
    <property type="entry name" value="LRRNT_2"/>
    <property type="match status" value="2"/>
</dbReference>
<dbReference type="Proteomes" id="UP001341281">
    <property type="component" value="Chromosome 10"/>
</dbReference>
<reference evidence="10 11" key="1">
    <citation type="submission" date="2024-02" db="EMBL/GenBank/DDBJ databases">
        <title>High-quality chromosome-scale genome assembly of Pensacola bahiagrass (Paspalum notatum Flugge var. saurae).</title>
        <authorList>
            <person name="Vega J.M."/>
            <person name="Podio M."/>
            <person name="Orjuela J."/>
            <person name="Siena L.A."/>
            <person name="Pessino S.C."/>
            <person name="Combes M.C."/>
            <person name="Mariac C."/>
            <person name="Albertini E."/>
            <person name="Pupilli F."/>
            <person name="Ortiz J.P.A."/>
            <person name="Leblanc O."/>
        </authorList>
    </citation>
    <scope>NUCLEOTIDE SEQUENCE [LARGE SCALE GENOMIC DNA]</scope>
    <source>
        <strain evidence="10">R1</strain>
        <tissue evidence="10">Leaf</tissue>
    </source>
</reference>
<sequence length="371" mass="38611">MAHQHVVACSLLPLVVMVIACCLVGAATSESSSTMQCHEDDQAALLAVKSALLSTDAGDSASGDGSSADDQADNYLSSWSPDYFCCDWRDVECDNATGRVVGLSLTQDANLTGAIPDAIANLTHLRTLVLHHLPAVSGAIPDSLALLSDLQTLSISYTGVSGAVPAFLSQLTELASLDLSYNALTGAIPASLADHPSLSSIDISRNALSGAVPPLFTGLLSSNKSTTDGVYLSLAHNNFSGAVPAGFGSVGFAHLDLSRNGFSGDPSAAVFGHGKPLLQHLDLSRNAFRFSLTGVELPEQLVYLDLSHNGVRGRIPAQVATLAGLKTFNVSYNQMCGVVPTGGNMPTFDAYSYQHNKCLCGTPLPACHRGH</sequence>
<evidence type="ECO:0000256" key="8">
    <source>
        <dbReference type="SAM" id="SignalP"/>
    </source>
</evidence>
<dbReference type="InterPro" id="IPR001611">
    <property type="entry name" value="Leu-rich_rpt"/>
</dbReference>
<name>A0AAQ3UNN7_PASNO</name>
<organism evidence="10 11">
    <name type="scientific">Paspalum notatum var. saurae</name>
    <dbReference type="NCBI Taxonomy" id="547442"/>
    <lineage>
        <taxon>Eukaryota</taxon>
        <taxon>Viridiplantae</taxon>
        <taxon>Streptophyta</taxon>
        <taxon>Embryophyta</taxon>
        <taxon>Tracheophyta</taxon>
        <taxon>Spermatophyta</taxon>
        <taxon>Magnoliopsida</taxon>
        <taxon>Liliopsida</taxon>
        <taxon>Poales</taxon>
        <taxon>Poaceae</taxon>
        <taxon>PACMAD clade</taxon>
        <taxon>Panicoideae</taxon>
        <taxon>Andropogonodae</taxon>
        <taxon>Paspaleae</taxon>
        <taxon>Paspalinae</taxon>
        <taxon>Paspalum</taxon>
    </lineage>
</organism>
<gene>
    <name evidence="10" type="ORF">U9M48_041388</name>
</gene>
<dbReference type="Pfam" id="PF00560">
    <property type="entry name" value="LRR_1"/>
    <property type="match status" value="1"/>
</dbReference>
<dbReference type="SUPFAM" id="SSF52058">
    <property type="entry name" value="L domain-like"/>
    <property type="match status" value="1"/>
</dbReference>
<dbReference type="AlphaFoldDB" id="A0AAQ3UNN7"/>
<feature type="signal peptide" evidence="8">
    <location>
        <begin position="1"/>
        <end position="29"/>
    </location>
</feature>
<dbReference type="Gene3D" id="3.80.10.10">
    <property type="entry name" value="Ribonuclease Inhibitor"/>
    <property type="match status" value="1"/>
</dbReference>
<comment type="subcellular location">
    <subcellularLocation>
        <location evidence="1">Cell envelope</location>
    </subcellularLocation>
    <subcellularLocation>
        <location evidence="2">Membrane</location>
    </subcellularLocation>
</comment>
<dbReference type="GO" id="GO:0016020">
    <property type="term" value="C:membrane"/>
    <property type="evidence" value="ECO:0007669"/>
    <property type="project" value="UniProtKB-SubCell"/>
</dbReference>
<keyword evidence="5" id="KW-0677">Repeat</keyword>
<feature type="chain" id="PRO_5042811486" description="Leucine-rich repeat-containing N-terminal plant-type domain-containing protein" evidence="8">
    <location>
        <begin position="30"/>
        <end position="371"/>
    </location>
</feature>
<dbReference type="EMBL" id="CP144754">
    <property type="protein sequence ID" value="WVZ95654.1"/>
    <property type="molecule type" value="Genomic_DNA"/>
</dbReference>
<keyword evidence="6" id="KW-0472">Membrane</keyword>
<evidence type="ECO:0000313" key="11">
    <source>
        <dbReference type="Proteomes" id="UP001341281"/>
    </source>
</evidence>
<evidence type="ECO:0000256" key="3">
    <source>
        <dbReference type="ARBA" id="ARBA00022614"/>
    </source>
</evidence>
<evidence type="ECO:0000256" key="6">
    <source>
        <dbReference type="ARBA" id="ARBA00023136"/>
    </source>
</evidence>